<comment type="caution">
    <text evidence="2">The sequence shown here is derived from an EMBL/GenBank/DDBJ whole genome shotgun (WGS) entry which is preliminary data.</text>
</comment>
<dbReference type="SUPFAM" id="SSF50129">
    <property type="entry name" value="GroES-like"/>
    <property type="match status" value="1"/>
</dbReference>
<dbReference type="InterPro" id="IPR052711">
    <property type="entry name" value="Zinc_ADH-like"/>
</dbReference>
<organism evidence="2 3">
    <name type="scientific">Ascosphaera apis ARSEF 7405</name>
    <dbReference type="NCBI Taxonomy" id="392613"/>
    <lineage>
        <taxon>Eukaryota</taxon>
        <taxon>Fungi</taxon>
        <taxon>Dikarya</taxon>
        <taxon>Ascomycota</taxon>
        <taxon>Pezizomycotina</taxon>
        <taxon>Eurotiomycetes</taxon>
        <taxon>Eurotiomycetidae</taxon>
        <taxon>Onygenales</taxon>
        <taxon>Ascosphaeraceae</taxon>
        <taxon>Ascosphaera</taxon>
    </lineage>
</organism>
<dbReference type="InterPro" id="IPR013149">
    <property type="entry name" value="ADH-like_C"/>
</dbReference>
<evidence type="ECO:0000313" key="2">
    <source>
        <dbReference type="EMBL" id="KZZ91644.1"/>
    </source>
</evidence>
<dbReference type="VEuPathDB" id="FungiDB:AAP_03350"/>
<dbReference type="Gene3D" id="3.40.50.720">
    <property type="entry name" value="NAD(P)-binding Rossmann-like Domain"/>
    <property type="match status" value="1"/>
</dbReference>
<keyword evidence="3" id="KW-1185">Reference proteome</keyword>
<sequence>MPQAVVLSSPDGQLGKPGKVYYDLHLKSVPKPMPSSSQLLVKITAAALNHRDLFSRQGLYPGVALDIPLLADGVGTVVECGPEANKGEWLNKRVMVYPMKGWDEAVEGPEQDQVAILGGTKFFTDGTLQEYLLVDSPKQVVHAPEHLSDVEAAALPLAGLTAWRALVTKCGEKNSSNGAAVLITGIGGGVALMALQFAVARGATVIVTSGDQDKIEKAKALGALGGVNYKEQGWEKKALELLAPKGKKFFDAIVDGSGADVIAKTPKLLKTGGVITVYGMTVSPNQSFPMSVVLRNIEVRGSTMGSLKEFRDMVEFVDSTKGDLKPVISRVVEGFTDLKKLDDLFNDMKSGKQFGKLVIRIEKKTNQTGEKSNL</sequence>
<feature type="domain" description="Enoyl reductase (ER)" evidence="1">
    <location>
        <begin position="19"/>
        <end position="359"/>
    </location>
</feature>
<dbReference type="PANTHER" id="PTHR45033:SF3">
    <property type="entry name" value="DEHYDROGENASE, PUTATIVE (AFU_ORTHOLOGUE AFUA_2G13270)-RELATED"/>
    <property type="match status" value="1"/>
</dbReference>
<dbReference type="OrthoDB" id="449487at2759"/>
<dbReference type="SMART" id="SM00829">
    <property type="entry name" value="PKS_ER"/>
    <property type="match status" value="1"/>
</dbReference>
<dbReference type="Gene3D" id="3.90.180.10">
    <property type="entry name" value="Medium-chain alcohol dehydrogenases, catalytic domain"/>
    <property type="match status" value="1"/>
</dbReference>
<protein>
    <submittedName>
        <fullName evidence="2">Alcohol dehydrogenase superfamily, zinc-type</fullName>
    </submittedName>
</protein>
<dbReference type="SUPFAM" id="SSF51735">
    <property type="entry name" value="NAD(P)-binding Rossmann-fold domains"/>
    <property type="match status" value="1"/>
</dbReference>
<dbReference type="Proteomes" id="UP000242877">
    <property type="component" value="Unassembled WGS sequence"/>
</dbReference>
<name>A0A167YQP6_9EURO</name>
<proteinExistence type="predicted"/>
<dbReference type="AlphaFoldDB" id="A0A167YQP6"/>
<dbReference type="Pfam" id="PF00107">
    <property type="entry name" value="ADH_zinc_N"/>
    <property type="match status" value="1"/>
</dbReference>
<dbReference type="InterPro" id="IPR020843">
    <property type="entry name" value="ER"/>
</dbReference>
<dbReference type="GO" id="GO:0016491">
    <property type="term" value="F:oxidoreductase activity"/>
    <property type="evidence" value="ECO:0007669"/>
    <property type="project" value="InterPro"/>
</dbReference>
<accession>A0A167YQP6</accession>
<dbReference type="InterPro" id="IPR011032">
    <property type="entry name" value="GroES-like_sf"/>
</dbReference>
<dbReference type="FunFam" id="3.40.50.720:FF:000481">
    <property type="entry name" value="Alcohol dehydrogenase, variant"/>
    <property type="match status" value="1"/>
</dbReference>
<dbReference type="Pfam" id="PF08240">
    <property type="entry name" value="ADH_N"/>
    <property type="match status" value="1"/>
</dbReference>
<dbReference type="CDD" id="cd08276">
    <property type="entry name" value="MDR7"/>
    <property type="match status" value="1"/>
</dbReference>
<evidence type="ECO:0000259" key="1">
    <source>
        <dbReference type="SMART" id="SM00829"/>
    </source>
</evidence>
<reference evidence="2 3" key="1">
    <citation type="journal article" date="2016" name="Genome Biol. Evol.">
        <title>Divergent and convergent evolution of fungal pathogenicity.</title>
        <authorList>
            <person name="Shang Y."/>
            <person name="Xiao G."/>
            <person name="Zheng P."/>
            <person name="Cen K."/>
            <person name="Zhan S."/>
            <person name="Wang C."/>
        </authorList>
    </citation>
    <scope>NUCLEOTIDE SEQUENCE [LARGE SCALE GENOMIC DNA]</scope>
    <source>
        <strain evidence="2 3">ARSEF 7405</strain>
    </source>
</reference>
<evidence type="ECO:0000313" key="3">
    <source>
        <dbReference type="Proteomes" id="UP000242877"/>
    </source>
</evidence>
<dbReference type="InterPro" id="IPR013154">
    <property type="entry name" value="ADH-like_N"/>
</dbReference>
<gene>
    <name evidence="2" type="ORF">AAP_03350</name>
</gene>
<dbReference type="EMBL" id="AZGZ01000013">
    <property type="protein sequence ID" value="KZZ91644.1"/>
    <property type="molecule type" value="Genomic_DNA"/>
</dbReference>
<dbReference type="PANTHER" id="PTHR45033">
    <property type="match status" value="1"/>
</dbReference>
<dbReference type="InterPro" id="IPR036291">
    <property type="entry name" value="NAD(P)-bd_dom_sf"/>
</dbReference>